<feature type="non-terminal residue" evidence="2">
    <location>
        <position position="1"/>
    </location>
</feature>
<feature type="compositionally biased region" description="Basic residues" evidence="1">
    <location>
        <begin position="1"/>
        <end position="21"/>
    </location>
</feature>
<gene>
    <name evidence="2" type="ORF">AVDCRST_MAG35-1061</name>
</gene>
<feature type="region of interest" description="Disordered" evidence="1">
    <location>
        <begin position="1"/>
        <end position="34"/>
    </location>
</feature>
<proteinExistence type="predicted"/>
<organism evidence="2">
    <name type="scientific">uncultured Quadrisphaera sp</name>
    <dbReference type="NCBI Taxonomy" id="904978"/>
    <lineage>
        <taxon>Bacteria</taxon>
        <taxon>Bacillati</taxon>
        <taxon>Actinomycetota</taxon>
        <taxon>Actinomycetes</taxon>
        <taxon>Kineosporiales</taxon>
        <taxon>Kineosporiaceae</taxon>
        <taxon>Quadrisphaera</taxon>
        <taxon>environmental samples</taxon>
    </lineage>
</organism>
<evidence type="ECO:0000313" key="2">
    <source>
        <dbReference type="EMBL" id="CAA9404156.1"/>
    </source>
</evidence>
<name>A0A6J4P5K9_9ACTN</name>
<reference evidence="2" key="1">
    <citation type="submission" date="2020-02" db="EMBL/GenBank/DDBJ databases">
        <authorList>
            <person name="Meier V. D."/>
        </authorList>
    </citation>
    <scope>NUCLEOTIDE SEQUENCE</scope>
    <source>
        <strain evidence="2">AVDCRST_MAG35</strain>
    </source>
</reference>
<sequence length="46" mass="4904">VRRRRSSPPSRRTPHEHRRPGRASPGVVEGGCAAPTTGAAALRTVM</sequence>
<accession>A0A6J4P5K9</accession>
<evidence type="ECO:0000256" key="1">
    <source>
        <dbReference type="SAM" id="MobiDB-lite"/>
    </source>
</evidence>
<protein>
    <submittedName>
        <fullName evidence="2">Uncharacterized protein</fullName>
    </submittedName>
</protein>
<feature type="non-terminal residue" evidence="2">
    <location>
        <position position="46"/>
    </location>
</feature>
<dbReference type="AlphaFoldDB" id="A0A6J4P5K9"/>
<dbReference type="EMBL" id="CADCUY010000216">
    <property type="protein sequence ID" value="CAA9404156.1"/>
    <property type="molecule type" value="Genomic_DNA"/>
</dbReference>